<feature type="domain" description="Rab-GAP TBC" evidence="5">
    <location>
        <begin position="204"/>
        <end position="430"/>
    </location>
</feature>
<dbReference type="Gene3D" id="1.10.10.750">
    <property type="entry name" value="Ypt/Rab-GAP domain of gyp1p, domain 1"/>
    <property type="match status" value="1"/>
</dbReference>
<evidence type="ECO:0000256" key="1">
    <source>
        <dbReference type="ARBA" id="ARBA00022468"/>
    </source>
</evidence>
<dbReference type="InterPro" id="IPR035969">
    <property type="entry name" value="Rab-GAP_TBC_sf"/>
</dbReference>
<dbReference type="FunFam" id="1.10.472.80:FF:000001">
    <property type="entry name" value="TBC1 domain family member 22B"/>
    <property type="match status" value="1"/>
</dbReference>
<dbReference type="SUPFAM" id="SSF47923">
    <property type="entry name" value="Ypt/Rab-GAP domain of gyp1p"/>
    <property type="match status" value="2"/>
</dbReference>
<dbReference type="SMART" id="SM00164">
    <property type="entry name" value="TBC"/>
    <property type="match status" value="1"/>
</dbReference>
<comment type="function">
    <text evidence="3">May act as a GTPase-activating protein for Rab family protein(s).</text>
</comment>
<evidence type="ECO:0000259" key="5">
    <source>
        <dbReference type="PROSITE" id="PS50086"/>
    </source>
</evidence>
<dbReference type="PANTHER" id="PTHR22957:SF26">
    <property type="entry name" value="LD44506P"/>
    <property type="match status" value="1"/>
</dbReference>
<dbReference type="OrthoDB" id="26371at2759"/>
<feature type="compositionally biased region" description="Polar residues" evidence="4">
    <location>
        <begin position="119"/>
        <end position="135"/>
    </location>
</feature>
<dbReference type="GO" id="GO:0005096">
    <property type="term" value="F:GTPase activator activity"/>
    <property type="evidence" value="ECO:0007669"/>
    <property type="project" value="UniProtKB-KW"/>
</dbReference>
<feature type="region of interest" description="Disordered" evidence="4">
    <location>
        <begin position="1"/>
        <end position="61"/>
    </location>
</feature>
<dbReference type="AlphaFoldDB" id="A0A8S3ZPU3"/>
<dbReference type="Proteomes" id="UP000678393">
    <property type="component" value="Unassembled WGS sequence"/>
</dbReference>
<dbReference type="FunFam" id="1.10.10.750:FF:000009">
    <property type="entry name" value="TBC1 domain family member 22A"/>
    <property type="match status" value="1"/>
</dbReference>
<dbReference type="EMBL" id="CAJHNH020003446">
    <property type="protein sequence ID" value="CAG5129302.1"/>
    <property type="molecule type" value="Genomic_DNA"/>
</dbReference>
<organism evidence="6 7">
    <name type="scientific">Candidula unifasciata</name>
    <dbReference type="NCBI Taxonomy" id="100452"/>
    <lineage>
        <taxon>Eukaryota</taxon>
        <taxon>Metazoa</taxon>
        <taxon>Spiralia</taxon>
        <taxon>Lophotrochozoa</taxon>
        <taxon>Mollusca</taxon>
        <taxon>Gastropoda</taxon>
        <taxon>Heterobranchia</taxon>
        <taxon>Euthyneura</taxon>
        <taxon>Panpulmonata</taxon>
        <taxon>Eupulmonata</taxon>
        <taxon>Stylommatophora</taxon>
        <taxon>Helicina</taxon>
        <taxon>Helicoidea</taxon>
        <taxon>Geomitridae</taxon>
        <taxon>Candidula</taxon>
    </lineage>
</organism>
<sequence>MASLSSGPSRDNKSGFWKKSTTSVPGSIKPVYGAQHPPPQSVTVLSTQKEDRGKINKNDSFHDFERKTSDAWDDGDDDFMHIATLKLSLSDVHSSAKIVLDNHSKMASSIHKQQKELTDLNSSSSKSNAQPYPSNNHHHHHHLSGPGVGVRLNSGSYNPPKVTSIRYVTSSTSDREAARVDKFKALFAESSLDLTALRKLCWSGIPKAVRPIAWKILSGYLPTAVDRRQETLERKRREYFGYIDQYYETRYQDLHEETFRQILKDIPRMTSLAHLFQEKQVQEIFERILFIWAIRHPASGYVQGINDLVTPFFVVFLSEYIENDVVVENCDLTELSQETRDLIEADSFWCMSKLLDGIQDNYTFAQPGIQMKVNALRELIKRLDAPLFNHLENQGVEFLQFSFRWMNNLLMREIPLRCTIRLWDTYQSEINGFADFHLYVCTAFLRRFSEDILREHDFQGILMFLQNLPTDAWQDKEVSELLAEAYRLKYLFADAPRHLLLKS</sequence>
<name>A0A8S3ZPU3_9EUPU</name>
<evidence type="ECO:0000256" key="4">
    <source>
        <dbReference type="SAM" id="MobiDB-lite"/>
    </source>
</evidence>
<keyword evidence="1" id="KW-0343">GTPase activation</keyword>
<dbReference type="GO" id="GO:0071889">
    <property type="term" value="F:14-3-3 protein binding"/>
    <property type="evidence" value="ECO:0007669"/>
    <property type="project" value="UniProtKB-ARBA"/>
</dbReference>
<accession>A0A8S3ZPU3</accession>
<evidence type="ECO:0000256" key="2">
    <source>
        <dbReference type="ARBA" id="ARBA00022553"/>
    </source>
</evidence>
<dbReference type="PANTHER" id="PTHR22957">
    <property type="entry name" value="TBC1 DOMAIN FAMILY MEMBER GTPASE-ACTIVATING PROTEIN"/>
    <property type="match status" value="1"/>
</dbReference>
<feature type="compositionally biased region" description="Basic and acidic residues" evidence="4">
    <location>
        <begin position="48"/>
        <end position="61"/>
    </location>
</feature>
<evidence type="ECO:0000313" key="7">
    <source>
        <dbReference type="Proteomes" id="UP000678393"/>
    </source>
</evidence>
<gene>
    <name evidence="6" type="ORF">CUNI_LOCUS14860</name>
</gene>
<dbReference type="Gene3D" id="1.10.8.270">
    <property type="entry name" value="putative rabgap domain of human tbc1 domain family member 14 like domains"/>
    <property type="match status" value="1"/>
</dbReference>
<evidence type="ECO:0000313" key="6">
    <source>
        <dbReference type="EMBL" id="CAG5129302.1"/>
    </source>
</evidence>
<dbReference type="Gene3D" id="1.10.472.80">
    <property type="entry name" value="Ypt/Rab-GAP domain of gyp1p, domain 3"/>
    <property type="match status" value="1"/>
</dbReference>
<protein>
    <recommendedName>
        <fullName evidence="5">Rab-GAP TBC domain-containing protein</fullName>
    </recommendedName>
</protein>
<comment type="caution">
    <text evidence="6">The sequence shown here is derived from an EMBL/GenBank/DDBJ whole genome shotgun (WGS) entry which is preliminary data.</text>
</comment>
<keyword evidence="7" id="KW-1185">Reference proteome</keyword>
<reference evidence="6" key="1">
    <citation type="submission" date="2021-04" db="EMBL/GenBank/DDBJ databases">
        <authorList>
            <consortium name="Molecular Ecology Group"/>
        </authorList>
    </citation>
    <scope>NUCLEOTIDE SEQUENCE</scope>
</reference>
<dbReference type="PROSITE" id="PS50086">
    <property type="entry name" value="TBC_RABGAP"/>
    <property type="match status" value="1"/>
</dbReference>
<dbReference type="InterPro" id="IPR000195">
    <property type="entry name" value="Rab-GAP-TBC_dom"/>
</dbReference>
<dbReference type="Pfam" id="PF00566">
    <property type="entry name" value="RabGAP-TBC"/>
    <property type="match status" value="1"/>
</dbReference>
<dbReference type="FunFam" id="1.10.8.270:FF:000004">
    <property type="entry name" value="TBC1 domain family, member 22B"/>
    <property type="match status" value="1"/>
</dbReference>
<keyword evidence="2" id="KW-0597">Phosphoprotein</keyword>
<feature type="region of interest" description="Disordered" evidence="4">
    <location>
        <begin position="107"/>
        <end position="155"/>
    </location>
</feature>
<evidence type="ECO:0000256" key="3">
    <source>
        <dbReference type="ARBA" id="ARBA00043879"/>
    </source>
</evidence>
<proteinExistence type="predicted"/>